<evidence type="ECO:0000313" key="2">
    <source>
        <dbReference type="EMBL" id="QIS09533.1"/>
    </source>
</evidence>
<dbReference type="SUPFAM" id="SSF46785">
    <property type="entry name" value="Winged helix' DNA-binding domain"/>
    <property type="match status" value="1"/>
</dbReference>
<gene>
    <name evidence="2" type="ORF">F5544_08155</name>
</gene>
<evidence type="ECO:0000259" key="1">
    <source>
        <dbReference type="SMART" id="SM00418"/>
    </source>
</evidence>
<protein>
    <submittedName>
        <fullName evidence="2">Helix-turn-helix domain-containing protein</fullName>
    </submittedName>
</protein>
<evidence type="ECO:0000313" key="3">
    <source>
        <dbReference type="Proteomes" id="UP000503540"/>
    </source>
</evidence>
<dbReference type="InterPro" id="IPR001845">
    <property type="entry name" value="HTH_ArsR_DNA-bd_dom"/>
</dbReference>
<feature type="domain" description="HTH arsR-type" evidence="1">
    <location>
        <begin position="4"/>
        <end position="95"/>
    </location>
</feature>
<dbReference type="InterPro" id="IPR036390">
    <property type="entry name" value="WH_DNA-bd_sf"/>
</dbReference>
<keyword evidence="3" id="KW-1185">Reference proteome</keyword>
<dbReference type="Pfam" id="PF12840">
    <property type="entry name" value="HTH_20"/>
    <property type="match status" value="1"/>
</dbReference>
<reference evidence="2 3" key="1">
    <citation type="journal article" date="2019" name="ACS Chem. Biol.">
        <title>Identification and Mobilization of a Cryptic Antibiotic Biosynthesis Gene Locus from a Human-Pathogenic Nocardia Isolate.</title>
        <authorList>
            <person name="Herisse M."/>
            <person name="Ishida K."/>
            <person name="Porter J.L."/>
            <person name="Howden B."/>
            <person name="Hertweck C."/>
            <person name="Stinear T.P."/>
            <person name="Pidot S.J."/>
        </authorList>
    </citation>
    <scope>NUCLEOTIDE SEQUENCE [LARGE SCALE GENOMIC DNA]</scope>
    <source>
        <strain evidence="2 3">AUSMDU00012717</strain>
    </source>
</reference>
<dbReference type="RefSeq" id="WP_167472622.1">
    <property type="nucleotide sequence ID" value="NZ_CP046172.1"/>
</dbReference>
<name>A0A6G9Y909_9NOCA</name>
<dbReference type="KEGG" id="nah:F5544_08155"/>
<dbReference type="CDD" id="cd00090">
    <property type="entry name" value="HTH_ARSR"/>
    <property type="match status" value="1"/>
</dbReference>
<organism evidence="2 3">
    <name type="scientific">Nocardia arthritidis</name>
    <dbReference type="NCBI Taxonomy" id="228602"/>
    <lineage>
        <taxon>Bacteria</taxon>
        <taxon>Bacillati</taxon>
        <taxon>Actinomycetota</taxon>
        <taxon>Actinomycetes</taxon>
        <taxon>Mycobacteriales</taxon>
        <taxon>Nocardiaceae</taxon>
        <taxon>Nocardia</taxon>
    </lineage>
</organism>
<dbReference type="Gene3D" id="1.10.10.10">
    <property type="entry name" value="Winged helix-like DNA-binding domain superfamily/Winged helix DNA-binding domain"/>
    <property type="match status" value="1"/>
</dbReference>
<dbReference type="GO" id="GO:0003700">
    <property type="term" value="F:DNA-binding transcription factor activity"/>
    <property type="evidence" value="ECO:0007669"/>
    <property type="project" value="InterPro"/>
</dbReference>
<dbReference type="InterPro" id="IPR011991">
    <property type="entry name" value="ArsR-like_HTH"/>
</dbReference>
<sequence length="198" mass="22052">MEKDMLDLLLHPVRLRILHAMSGGHIRSTAELCETLPDIPKTTLYRHVGLLADGGILEVADEQRVRGTVERYYRLRPDRTRIEPEAGATMSAEEHRNAFAASMAVLLAEFNAYLDRPGVNPYADSVTYRQGVVWLNQDELAGLLREVGAAVGRLMGNRPEPGRTPYTMSSIMFPNVHAADGARIKPRADRPDRGNPPR</sequence>
<dbReference type="InterPro" id="IPR036388">
    <property type="entry name" value="WH-like_DNA-bd_sf"/>
</dbReference>
<dbReference type="AlphaFoldDB" id="A0A6G9Y909"/>
<accession>A0A6G9Y909</accession>
<dbReference type="SMART" id="SM00418">
    <property type="entry name" value="HTH_ARSR"/>
    <property type="match status" value="1"/>
</dbReference>
<dbReference type="Proteomes" id="UP000503540">
    <property type="component" value="Chromosome"/>
</dbReference>
<proteinExistence type="predicted"/>
<dbReference type="Gene3D" id="6.10.140.2180">
    <property type="match status" value="1"/>
</dbReference>
<dbReference type="EMBL" id="CP046172">
    <property type="protein sequence ID" value="QIS09533.1"/>
    <property type="molecule type" value="Genomic_DNA"/>
</dbReference>